<protein>
    <submittedName>
        <fullName evidence="1">Uncharacterized protein</fullName>
    </submittedName>
</protein>
<dbReference type="Proteomes" id="UP000814033">
    <property type="component" value="Unassembled WGS sequence"/>
</dbReference>
<gene>
    <name evidence="1" type="ORF">FA95DRAFT_1610368</name>
</gene>
<name>A0ACB8RDS0_9AGAM</name>
<feature type="non-terminal residue" evidence="1">
    <location>
        <position position="115"/>
    </location>
</feature>
<sequence>MHSSTTLAVLLLAASAASPALAAPLSTNQARELDELSAREPSLLSILKPLGTGLLGGGAVAALDHFIGGGDKSGTSKRQNQFTISPEDAARLREAVANGGFATPASRRELAERFI</sequence>
<keyword evidence="2" id="KW-1185">Reference proteome</keyword>
<dbReference type="EMBL" id="MU276077">
    <property type="protein sequence ID" value="KAI0042238.1"/>
    <property type="molecule type" value="Genomic_DNA"/>
</dbReference>
<reference evidence="1" key="2">
    <citation type="journal article" date="2022" name="New Phytol.">
        <title>Evolutionary transition to the ectomycorrhizal habit in the genomes of a hyperdiverse lineage of mushroom-forming fungi.</title>
        <authorList>
            <person name="Looney B."/>
            <person name="Miyauchi S."/>
            <person name="Morin E."/>
            <person name="Drula E."/>
            <person name="Courty P.E."/>
            <person name="Kohler A."/>
            <person name="Kuo A."/>
            <person name="LaButti K."/>
            <person name="Pangilinan J."/>
            <person name="Lipzen A."/>
            <person name="Riley R."/>
            <person name="Andreopoulos W."/>
            <person name="He G."/>
            <person name="Johnson J."/>
            <person name="Nolan M."/>
            <person name="Tritt A."/>
            <person name="Barry K.W."/>
            <person name="Grigoriev I.V."/>
            <person name="Nagy L.G."/>
            <person name="Hibbett D."/>
            <person name="Henrissat B."/>
            <person name="Matheny P.B."/>
            <person name="Labbe J."/>
            <person name="Martin F.M."/>
        </authorList>
    </citation>
    <scope>NUCLEOTIDE SEQUENCE</scope>
    <source>
        <strain evidence="1">FP105234-sp</strain>
    </source>
</reference>
<proteinExistence type="predicted"/>
<evidence type="ECO:0000313" key="1">
    <source>
        <dbReference type="EMBL" id="KAI0042238.1"/>
    </source>
</evidence>
<organism evidence="1 2">
    <name type="scientific">Auriscalpium vulgare</name>
    <dbReference type="NCBI Taxonomy" id="40419"/>
    <lineage>
        <taxon>Eukaryota</taxon>
        <taxon>Fungi</taxon>
        <taxon>Dikarya</taxon>
        <taxon>Basidiomycota</taxon>
        <taxon>Agaricomycotina</taxon>
        <taxon>Agaricomycetes</taxon>
        <taxon>Russulales</taxon>
        <taxon>Auriscalpiaceae</taxon>
        <taxon>Auriscalpium</taxon>
    </lineage>
</organism>
<evidence type="ECO:0000313" key="2">
    <source>
        <dbReference type="Proteomes" id="UP000814033"/>
    </source>
</evidence>
<accession>A0ACB8RDS0</accession>
<comment type="caution">
    <text evidence="1">The sequence shown here is derived from an EMBL/GenBank/DDBJ whole genome shotgun (WGS) entry which is preliminary data.</text>
</comment>
<reference evidence="1" key="1">
    <citation type="submission" date="2021-02" db="EMBL/GenBank/DDBJ databases">
        <authorList>
            <consortium name="DOE Joint Genome Institute"/>
            <person name="Ahrendt S."/>
            <person name="Looney B.P."/>
            <person name="Miyauchi S."/>
            <person name="Morin E."/>
            <person name="Drula E."/>
            <person name="Courty P.E."/>
            <person name="Chicoki N."/>
            <person name="Fauchery L."/>
            <person name="Kohler A."/>
            <person name="Kuo A."/>
            <person name="Labutti K."/>
            <person name="Pangilinan J."/>
            <person name="Lipzen A."/>
            <person name="Riley R."/>
            <person name="Andreopoulos W."/>
            <person name="He G."/>
            <person name="Johnson J."/>
            <person name="Barry K.W."/>
            <person name="Grigoriev I.V."/>
            <person name="Nagy L."/>
            <person name="Hibbett D."/>
            <person name="Henrissat B."/>
            <person name="Matheny P.B."/>
            <person name="Labbe J."/>
            <person name="Martin F."/>
        </authorList>
    </citation>
    <scope>NUCLEOTIDE SEQUENCE</scope>
    <source>
        <strain evidence="1">FP105234-sp</strain>
    </source>
</reference>